<feature type="compositionally biased region" description="Basic and acidic residues" evidence="7">
    <location>
        <begin position="139"/>
        <end position="150"/>
    </location>
</feature>
<evidence type="ECO:0000256" key="7">
    <source>
        <dbReference type="SAM" id="MobiDB-lite"/>
    </source>
</evidence>
<comment type="similarity">
    <text evidence="2">Belongs to the SNAPC3/SRD2 family.</text>
</comment>
<keyword evidence="9" id="KW-1185">Reference proteome</keyword>
<evidence type="ECO:0000313" key="9">
    <source>
        <dbReference type="Proteomes" id="UP001150538"/>
    </source>
</evidence>
<keyword evidence="4" id="KW-0238">DNA-binding</keyword>
<accession>A0A9W8DS10</accession>
<dbReference type="Pfam" id="PF12251">
    <property type="entry name" value="SNAPC3"/>
    <property type="match status" value="1"/>
</dbReference>
<evidence type="ECO:0000313" key="8">
    <source>
        <dbReference type="EMBL" id="KAJ1916261.1"/>
    </source>
</evidence>
<comment type="caution">
    <text evidence="8">The sequence shown here is derived from an EMBL/GenBank/DDBJ whole genome shotgun (WGS) entry which is preliminary data.</text>
</comment>
<dbReference type="Proteomes" id="UP001150538">
    <property type="component" value="Unassembled WGS sequence"/>
</dbReference>
<evidence type="ECO:0000256" key="1">
    <source>
        <dbReference type="ARBA" id="ARBA00004123"/>
    </source>
</evidence>
<evidence type="ECO:0000256" key="3">
    <source>
        <dbReference type="ARBA" id="ARBA00023015"/>
    </source>
</evidence>
<dbReference type="AlphaFoldDB" id="A0A9W8DS10"/>
<dbReference type="GO" id="GO:0005634">
    <property type="term" value="C:nucleus"/>
    <property type="evidence" value="ECO:0007669"/>
    <property type="project" value="UniProtKB-SubCell"/>
</dbReference>
<dbReference type="InterPro" id="IPR022042">
    <property type="entry name" value="snRNA-activating_su3"/>
</dbReference>
<organism evidence="8 9">
    <name type="scientific">Mycoemilia scoparia</name>
    <dbReference type="NCBI Taxonomy" id="417184"/>
    <lineage>
        <taxon>Eukaryota</taxon>
        <taxon>Fungi</taxon>
        <taxon>Fungi incertae sedis</taxon>
        <taxon>Zoopagomycota</taxon>
        <taxon>Kickxellomycotina</taxon>
        <taxon>Kickxellomycetes</taxon>
        <taxon>Kickxellales</taxon>
        <taxon>Kickxellaceae</taxon>
        <taxon>Mycoemilia</taxon>
    </lineage>
</organism>
<evidence type="ECO:0000256" key="2">
    <source>
        <dbReference type="ARBA" id="ARBA00010410"/>
    </source>
</evidence>
<sequence>MFENFATSTPIFYAGSPIKTSLTAKIAGRMKKKKKLQRNAGKVTEDYSFSSSAFVNPTLFSMLRKHREFTEATEREIQRRKNEEVQLLRQQEQALLQGLIQAENEYNKQQGMDIDESSILAAATTTTTVTTDPITLTAHDVDGNENRQDTDHEDDANAQDTSNLIVFNTEEDGYQKEGTETTDQIEHGDANTPTVDKPDFAPTNNEPNSTAGDANTDGDAMNVEAEDPSSEINASGGNAILGDQMKGLDQATINDAVAKLTAQPLNSEENNNIEDVDDQNDLGETKEGGDGKHSGGDSNMDIDNELHQEVSTEIGASAPQGDQDTQASISGKLPQGITPGMFQDAVENSGFSRSEGFTQQEDEQKENFNSTNGQSRNKRAAKMQTNIISDLEQQFCRVADMLDKSSLASLREVNRRMIPHKQRLELNFLTNRMRDNVTEDSEKIAKDEVILGVCFYNPRNTSNKMEEYLVLGSQPLTALRDAFYCISDFLITNRDQEQINTKDKKISSSYFHIEKTFYNDMRSPTATDYSRVIIEWAKQGDRAEKCPRLQNLQSRLMDGARFIDLSVRLRYPYLFVHQGNCEHIMMFTELRMANQADDQFVDQYPKQVFRTRQMRHKCRMCASYPAQYVTKNDFHSGMSPCYFCEKCYTPFHYDEEGKLLLEHEVYPYASANI</sequence>
<dbReference type="OrthoDB" id="3437960at2759"/>
<name>A0A9W8DS10_9FUNG</name>
<dbReference type="GO" id="GO:0003681">
    <property type="term" value="F:bent DNA binding"/>
    <property type="evidence" value="ECO:0007669"/>
    <property type="project" value="TreeGrafter"/>
</dbReference>
<feature type="compositionally biased region" description="Acidic residues" evidence="7">
    <location>
        <begin position="271"/>
        <end position="281"/>
    </location>
</feature>
<dbReference type="PANTHER" id="PTHR13421">
    <property type="entry name" value="SNRNA-ACTIVATING PROTEIN COMPLEX SUBUNIT 3"/>
    <property type="match status" value="1"/>
</dbReference>
<evidence type="ECO:0008006" key="10">
    <source>
        <dbReference type="Google" id="ProtNLM"/>
    </source>
</evidence>
<feature type="compositionally biased region" description="Basic and acidic residues" evidence="7">
    <location>
        <begin position="173"/>
        <end position="189"/>
    </location>
</feature>
<feature type="region of interest" description="Disordered" evidence="7">
    <location>
        <begin position="316"/>
        <end position="380"/>
    </location>
</feature>
<keyword evidence="3" id="KW-0805">Transcription regulation</keyword>
<protein>
    <recommendedName>
        <fullName evidence="10">snRNA-activating protein complex subunit 3</fullName>
    </recommendedName>
</protein>
<dbReference type="GO" id="GO:0019185">
    <property type="term" value="C:snRNA-activating protein complex"/>
    <property type="evidence" value="ECO:0007669"/>
    <property type="project" value="TreeGrafter"/>
</dbReference>
<proteinExistence type="inferred from homology"/>
<feature type="region of interest" description="Disordered" evidence="7">
    <location>
        <begin position="135"/>
        <end position="238"/>
    </location>
</feature>
<dbReference type="GO" id="GO:0000978">
    <property type="term" value="F:RNA polymerase II cis-regulatory region sequence-specific DNA binding"/>
    <property type="evidence" value="ECO:0007669"/>
    <property type="project" value="TreeGrafter"/>
</dbReference>
<dbReference type="PANTHER" id="PTHR13421:SF16">
    <property type="entry name" value="SNRNA-ACTIVATING PROTEIN COMPLEX SUBUNIT 3"/>
    <property type="match status" value="1"/>
</dbReference>
<feature type="region of interest" description="Disordered" evidence="7">
    <location>
        <begin position="262"/>
        <end position="302"/>
    </location>
</feature>
<evidence type="ECO:0000256" key="6">
    <source>
        <dbReference type="ARBA" id="ARBA00023242"/>
    </source>
</evidence>
<feature type="compositionally biased region" description="Polar residues" evidence="7">
    <location>
        <begin position="320"/>
        <end position="329"/>
    </location>
</feature>
<comment type="subcellular location">
    <subcellularLocation>
        <location evidence="1">Nucleus</location>
    </subcellularLocation>
</comment>
<dbReference type="GO" id="GO:0042796">
    <property type="term" value="P:snRNA transcription by RNA polymerase III"/>
    <property type="evidence" value="ECO:0007669"/>
    <property type="project" value="TreeGrafter"/>
</dbReference>
<dbReference type="GO" id="GO:0042795">
    <property type="term" value="P:snRNA transcription by RNA polymerase II"/>
    <property type="evidence" value="ECO:0007669"/>
    <property type="project" value="TreeGrafter"/>
</dbReference>
<evidence type="ECO:0000256" key="4">
    <source>
        <dbReference type="ARBA" id="ARBA00023125"/>
    </source>
</evidence>
<dbReference type="EMBL" id="JANBPU010000109">
    <property type="protein sequence ID" value="KAJ1916261.1"/>
    <property type="molecule type" value="Genomic_DNA"/>
</dbReference>
<evidence type="ECO:0000256" key="5">
    <source>
        <dbReference type="ARBA" id="ARBA00023163"/>
    </source>
</evidence>
<dbReference type="GO" id="GO:0001006">
    <property type="term" value="F:RNA polymerase III type 3 promoter sequence-specific DNA binding"/>
    <property type="evidence" value="ECO:0007669"/>
    <property type="project" value="TreeGrafter"/>
</dbReference>
<keyword evidence="6" id="KW-0539">Nucleus</keyword>
<gene>
    <name evidence="8" type="ORF">H4219_003881</name>
</gene>
<reference evidence="8" key="1">
    <citation type="submission" date="2022-07" db="EMBL/GenBank/DDBJ databases">
        <title>Phylogenomic reconstructions and comparative analyses of Kickxellomycotina fungi.</title>
        <authorList>
            <person name="Reynolds N.K."/>
            <person name="Stajich J.E."/>
            <person name="Barry K."/>
            <person name="Grigoriev I.V."/>
            <person name="Crous P."/>
            <person name="Smith M.E."/>
        </authorList>
    </citation>
    <scope>NUCLEOTIDE SEQUENCE</scope>
    <source>
        <strain evidence="8">NBRC 100468</strain>
    </source>
</reference>
<dbReference type="GO" id="GO:0001046">
    <property type="term" value="F:core promoter sequence-specific DNA binding"/>
    <property type="evidence" value="ECO:0007669"/>
    <property type="project" value="TreeGrafter"/>
</dbReference>
<feature type="compositionally biased region" description="Polar residues" evidence="7">
    <location>
        <begin position="202"/>
        <end position="213"/>
    </location>
</feature>
<feature type="compositionally biased region" description="Basic and acidic residues" evidence="7">
    <location>
        <begin position="283"/>
        <end position="295"/>
    </location>
</feature>
<feature type="compositionally biased region" description="Polar residues" evidence="7">
    <location>
        <begin position="349"/>
        <end position="359"/>
    </location>
</feature>
<keyword evidence="5" id="KW-0804">Transcription</keyword>